<name>W9R3Y4_9ROSA</name>
<dbReference type="eggNOG" id="ENOG502QPXW">
    <property type="taxonomic scope" value="Eukaryota"/>
</dbReference>
<organism evidence="13 14">
    <name type="scientific">Morus notabilis</name>
    <dbReference type="NCBI Taxonomy" id="981085"/>
    <lineage>
        <taxon>Eukaryota</taxon>
        <taxon>Viridiplantae</taxon>
        <taxon>Streptophyta</taxon>
        <taxon>Embryophyta</taxon>
        <taxon>Tracheophyta</taxon>
        <taxon>Spermatophyta</taxon>
        <taxon>Magnoliopsida</taxon>
        <taxon>eudicotyledons</taxon>
        <taxon>Gunneridae</taxon>
        <taxon>Pentapetalae</taxon>
        <taxon>rosids</taxon>
        <taxon>fabids</taxon>
        <taxon>Rosales</taxon>
        <taxon>Moraceae</taxon>
        <taxon>Moreae</taxon>
        <taxon>Morus</taxon>
    </lineage>
</organism>
<accession>W9R3Y4</accession>
<proteinExistence type="predicted"/>
<dbReference type="FunFam" id="3.80.10.10:FF:000041">
    <property type="entry name" value="LRR receptor-like serine/threonine-protein kinase ERECTA"/>
    <property type="match status" value="1"/>
</dbReference>
<dbReference type="InterPro" id="IPR001611">
    <property type="entry name" value="Leu-rich_rpt"/>
</dbReference>
<keyword evidence="4 11" id="KW-0732">Signal</keyword>
<dbReference type="InterPro" id="IPR046959">
    <property type="entry name" value="PRK1-6/SRF4-like"/>
</dbReference>
<dbReference type="SUPFAM" id="SSF56112">
    <property type="entry name" value="Protein kinase-like (PK-like)"/>
    <property type="match status" value="1"/>
</dbReference>
<dbReference type="GO" id="GO:0016020">
    <property type="term" value="C:membrane"/>
    <property type="evidence" value="ECO:0007669"/>
    <property type="project" value="UniProtKB-SubCell"/>
</dbReference>
<dbReference type="OrthoDB" id="5966500at2759"/>
<dbReference type="GO" id="GO:0004672">
    <property type="term" value="F:protein kinase activity"/>
    <property type="evidence" value="ECO:0007669"/>
    <property type="project" value="InterPro"/>
</dbReference>
<dbReference type="InterPro" id="IPR011009">
    <property type="entry name" value="Kinase-like_dom_sf"/>
</dbReference>
<feature type="compositionally biased region" description="Polar residues" evidence="9">
    <location>
        <begin position="194"/>
        <end position="206"/>
    </location>
</feature>
<evidence type="ECO:0000256" key="4">
    <source>
        <dbReference type="ARBA" id="ARBA00022729"/>
    </source>
</evidence>
<dbReference type="Gene3D" id="1.10.510.10">
    <property type="entry name" value="Transferase(Phosphotransferase) domain 1"/>
    <property type="match status" value="1"/>
</dbReference>
<dbReference type="Proteomes" id="UP000030645">
    <property type="component" value="Unassembled WGS sequence"/>
</dbReference>
<protein>
    <submittedName>
        <fullName evidence="13">Putative inactive receptor-like protein kinase</fullName>
    </submittedName>
</protein>
<keyword evidence="5" id="KW-0677">Repeat</keyword>
<keyword evidence="13" id="KW-0808">Transferase</keyword>
<feature type="chain" id="PRO_5004931137" evidence="11">
    <location>
        <begin position="24"/>
        <end position="595"/>
    </location>
</feature>
<keyword evidence="13" id="KW-0418">Kinase</keyword>
<keyword evidence="3 10" id="KW-0812">Transmembrane</keyword>
<keyword evidence="2" id="KW-0433">Leucine-rich repeat</keyword>
<evidence type="ECO:0000256" key="1">
    <source>
        <dbReference type="ARBA" id="ARBA00004370"/>
    </source>
</evidence>
<dbReference type="KEGG" id="mnt:21392837"/>
<keyword evidence="8" id="KW-0325">Glycoprotein</keyword>
<evidence type="ECO:0000256" key="6">
    <source>
        <dbReference type="ARBA" id="ARBA00022989"/>
    </source>
</evidence>
<dbReference type="Pfam" id="PF13855">
    <property type="entry name" value="LRR_8"/>
    <property type="match status" value="1"/>
</dbReference>
<keyword evidence="7 10" id="KW-0472">Membrane</keyword>
<dbReference type="Gene3D" id="3.30.200.20">
    <property type="entry name" value="Phosphorylase Kinase, domain 1"/>
    <property type="match status" value="1"/>
</dbReference>
<keyword evidence="14" id="KW-1185">Reference proteome</keyword>
<dbReference type="PANTHER" id="PTHR48007:SF77">
    <property type="entry name" value="PROTEIN KINASE DOMAIN-CONTAINING PROTEIN"/>
    <property type="match status" value="1"/>
</dbReference>
<evidence type="ECO:0000256" key="3">
    <source>
        <dbReference type="ARBA" id="ARBA00022692"/>
    </source>
</evidence>
<dbReference type="InterPro" id="IPR032675">
    <property type="entry name" value="LRR_dom_sf"/>
</dbReference>
<evidence type="ECO:0000256" key="11">
    <source>
        <dbReference type="SAM" id="SignalP"/>
    </source>
</evidence>
<evidence type="ECO:0000259" key="12">
    <source>
        <dbReference type="PROSITE" id="PS50011"/>
    </source>
</evidence>
<evidence type="ECO:0000256" key="8">
    <source>
        <dbReference type="ARBA" id="ARBA00023180"/>
    </source>
</evidence>
<feature type="signal peptide" evidence="11">
    <location>
        <begin position="1"/>
        <end position="23"/>
    </location>
</feature>
<dbReference type="InterPro" id="IPR000719">
    <property type="entry name" value="Prot_kinase_dom"/>
</dbReference>
<dbReference type="Pfam" id="PF00560">
    <property type="entry name" value="LRR_1"/>
    <property type="match status" value="1"/>
</dbReference>
<dbReference type="PROSITE" id="PS50011">
    <property type="entry name" value="PROTEIN_KINASE_DOM"/>
    <property type="match status" value="1"/>
</dbReference>
<evidence type="ECO:0000313" key="13">
    <source>
        <dbReference type="EMBL" id="EXB67432.1"/>
    </source>
</evidence>
<evidence type="ECO:0000256" key="9">
    <source>
        <dbReference type="SAM" id="MobiDB-lite"/>
    </source>
</evidence>
<keyword evidence="6 10" id="KW-1133">Transmembrane helix</keyword>
<dbReference type="GO" id="GO:0005524">
    <property type="term" value="F:ATP binding"/>
    <property type="evidence" value="ECO:0007669"/>
    <property type="project" value="InterPro"/>
</dbReference>
<feature type="region of interest" description="Disordered" evidence="9">
    <location>
        <begin position="185"/>
        <end position="206"/>
    </location>
</feature>
<feature type="transmembrane region" description="Helical" evidence="10">
    <location>
        <begin position="216"/>
        <end position="237"/>
    </location>
</feature>
<evidence type="ECO:0000313" key="14">
    <source>
        <dbReference type="Proteomes" id="UP000030645"/>
    </source>
</evidence>
<dbReference type="EMBL" id="KE344564">
    <property type="protein sequence ID" value="EXB67432.1"/>
    <property type="molecule type" value="Genomic_DNA"/>
</dbReference>
<evidence type="ECO:0000256" key="7">
    <source>
        <dbReference type="ARBA" id="ARBA00023136"/>
    </source>
</evidence>
<gene>
    <name evidence="13" type="ORF">L484_009512</name>
</gene>
<evidence type="ECO:0000256" key="5">
    <source>
        <dbReference type="ARBA" id="ARBA00022737"/>
    </source>
</evidence>
<dbReference type="Gene3D" id="3.80.10.10">
    <property type="entry name" value="Ribonuclease Inhibitor"/>
    <property type="match status" value="1"/>
</dbReference>
<dbReference type="AlphaFoldDB" id="W9R3Y4"/>
<comment type="subcellular location">
    <subcellularLocation>
        <location evidence="1">Membrane</location>
    </subcellularLocation>
</comment>
<sequence>MKSRRGFNLVMSVVILFLPVAIGMSSESSEFESLVRFLKAVYPRNMLKLGHDGSRQNPCLDKWRGLKCNLQANTIVGIMLEKSNLGGVIDADSLCKLPNLRVLSLAENQIRGTIPSSMLGCRKLRYLNLSSNLLSGRIPSALIKMKNLRKLDISKNHFEGIIPISEDEFKHLNVLSMKASALESSTVDREESTDQNNATPGSSKNSQSKKIWSRQWIIWILLILGIVFCLLIVYFVGKKASKLSKEKAILKALRNSPSKTPLTKAPKEVKPEKRLSELVFFVEKQERFKLEDLLEATADLRSQSLCSTLYKVALKNNAIYAVKRLKKLEMPFEEFDQIMRQISYVKHENILPLVAYSHNPEEKLLIYKFQNKGSLLNLLEDYIESKRDFQWKLRLSIAEGIAKGLKFIYENPNDQEIIPHGNLKLSNILLDENDEPLISEFGYTRFLDPKRSGFCGTKGYTPPEKGLTEKSDVFSFGVILLELLTGKSVEKTSIDLPKWVNAMVREEWTGEVFDKELAKSAAQWAFPLLNIALKCVSYFPENRPTVVEVWEKIEEVMAAEQDYCMTPLSCHIECRQDCVLHSLIPETWDTPGSNY</sequence>
<keyword evidence="13" id="KW-0675">Receptor</keyword>
<dbReference type="Pfam" id="PF00069">
    <property type="entry name" value="Pkinase"/>
    <property type="match status" value="1"/>
</dbReference>
<dbReference type="PANTHER" id="PTHR48007">
    <property type="entry name" value="LEUCINE-RICH REPEAT RECEPTOR-LIKE PROTEIN KINASE PXC1"/>
    <property type="match status" value="1"/>
</dbReference>
<feature type="domain" description="Protein kinase" evidence="12">
    <location>
        <begin position="295"/>
        <end position="557"/>
    </location>
</feature>
<dbReference type="SUPFAM" id="SSF52058">
    <property type="entry name" value="L domain-like"/>
    <property type="match status" value="1"/>
</dbReference>
<evidence type="ECO:0000256" key="10">
    <source>
        <dbReference type="SAM" id="Phobius"/>
    </source>
</evidence>
<reference evidence="14" key="1">
    <citation type="submission" date="2013-01" db="EMBL/GenBank/DDBJ databases">
        <title>Draft Genome Sequence of a Mulberry Tree, Morus notabilis C.K. Schneid.</title>
        <authorList>
            <person name="He N."/>
            <person name="Zhao S."/>
        </authorList>
    </citation>
    <scope>NUCLEOTIDE SEQUENCE</scope>
</reference>
<evidence type="ECO:0000256" key="2">
    <source>
        <dbReference type="ARBA" id="ARBA00022614"/>
    </source>
</evidence>